<protein>
    <submittedName>
        <fullName evidence="1">Uncharacterized protein</fullName>
    </submittedName>
</protein>
<evidence type="ECO:0000313" key="1">
    <source>
        <dbReference type="EMBL" id="CAB4180235.1"/>
    </source>
</evidence>
<sequence length="97" mass="10150">MMQTDVKSAHRSTAGSYYAGRTRLKGFVVTPAISTACTLEIRDGSASGDVLFTMDITSQTVANSTYVLIPGEGILASTGLYLTLSVGSLTSLSVFYG</sequence>
<accession>A0A6J5QGP4</accession>
<gene>
    <name evidence="1" type="ORF">UFOVP1049_15</name>
</gene>
<organism evidence="1">
    <name type="scientific">uncultured Caudovirales phage</name>
    <dbReference type="NCBI Taxonomy" id="2100421"/>
    <lineage>
        <taxon>Viruses</taxon>
        <taxon>Duplodnaviria</taxon>
        <taxon>Heunggongvirae</taxon>
        <taxon>Uroviricota</taxon>
        <taxon>Caudoviricetes</taxon>
        <taxon>Peduoviridae</taxon>
        <taxon>Maltschvirus</taxon>
        <taxon>Maltschvirus maltsch</taxon>
    </lineage>
</organism>
<dbReference type="EMBL" id="LR796986">
    <property type="protein sequence ID" value="CAB4180235.1"/>
    <property type="molecule type" value="Genomic_DNA"/>
</dbReference>
<proteinExistence type="predicted"/>
<name>A0A6J5QGP4_9CAUD</name>
<reference evidence="1" key="1">
    <citation type="submission" date="2020-05" db="EMBL/GenBank/DDBJ databases">
        <authorList>
            <person name="Chiriac C."/>
            <person name="Salcher M."/>
            <person name="Ghai R."/>
            <person name="Kavagutti S V."/>
        </authorList>
    </citation>
    <scope>NUCLEOTIDE SEQUENCE</scope>
</reference>